<feature type="region of interest" description="Disordered" evidence="1">
    <location>
        <begin position="40"/>
        <end position="59"/>
    </location>
</feature>
<dbReference type="Proteomes" id="UP000182888">
    <property type="component" value="Unassembled WGS sequence"/>
</dbReference>
<proteinExistence type="predicted"/>
<sequence>MVAMRQALPGRRRAASHSAFAFTNRPKVQAFVHLLYLPADPNNVSDKREGSGNARNPRS</sequence>
<name>A0A0K2VZG2_MESPL</name>
<dbReference type="EMBL" id="CCND01000015">
    <property type="protein sequence ID" value="CDX57502.1"/>
    <property type="molecule type" value="Genomic_DNA"/>
</dbReference>
<evidence type="ECO:0000313" key="3">
    <source>
        <dbReference type="Proteomes" id="UP000182888"/>
    </source>
</evidence>
<dbReference type="AlphaFoldDB" id="A0A0K2VZG2"/>
<gene>
    <name evidence="2" type="ORF">MPL1032_220030</name>
</gene>
<protein>
    <submittedName>
        <fullName evidence="2">Uncharacterized protein</fullName>
    </submittedName>
</protein>
<organism evidence="2 3">
    <name type="scientific">Mesorhizobium plurifarium</name>
    <dbReference type="NCBI Taxonomy" id="69974"/>
    <lineage>
        <taxon>Bacteria</taxon>
        <taxon>Pseudomonadati</taxon>
        <taxon>Pseudomonadota</taxon>
        <taxon>Alphaproteobacteria</taxon>
        <taxon>Hyphomicrobiales</taxon>
        <taxon>Phyllobacteriaceae</taxon>
        <taxon>Mesorhizobium</taxon>
    </lineage>
</organism>
<reference evidence="3" key="1">
    <citation type="submission" date="2014-08" db="EMBL/GenBank/DDBJ databases">
        <authorList>
            <person name="Edwards T."/>
        </authorList>
    </citation>
    <scope>NUCLEOTIDE SEQUENCE [LARGE SCALE GENOMIC DNA]</scope>
</reference>
<evidence type="ECO:0000313" key="2">
    <source>
        <dbReference type="EMBL" id="CDX57502.1"/>
    </source>
</evidence>
<evidence type="ECO:0000256" key="1">
    <source>
        <dbReference type="SAM" id="MobiDB-lite"/>
    </source>
</evidence>
<accession>A0A0K2VZG2</accession>